<dbReference type="GO" id="GO:0050992">
    <property type="term" value="P:dimethylallyl diphosphate biosynthetic process"/>
    <property type="evidence" value="ECO:0007669"/>
    <property type="project" value="UniProtKB-UniRule"/>
</dbReference>
<evidence type="ECO:0000256" key="6">
    <source>
        <dbReference type="ARBA" id="ARBA00022842"/>
    </source>
</evidence>
<evidence type="ECO:0000256" key="9">
    <source>
        <dbReference type="ARBA" id="ARBA00023235"/>
    </source>
</evidence>
<feature type="active site" evidence="10 11">
    <location>
        <position position="114"/>
    </location>
</feature>
<feature type="active site" evidence="10 11">
    <location>
        <position position="65"/>
    </location>
</feature>
<protein>
    <recommendedName>
        <fullName evidence="3 10">Isopentenyl-diphosphate Delta-isomerase</fullName>
        <shortName evidence="10">IPP isomerase</shortName>
        <ecNumber evidence="3 10">5.3.3.2</ecNumber>
    </recommendedName>
    <alternativeName>
        <fullName evidence="10">IPP:DMAPP isomerase</fullName>
    </alternativeName>
    <alternativeName>
        <fullName evidence="10">Isopentenyl pyrophosphate isomerase</fullName>
    </alternativeName>
</protein>
<feature type="binding site" evidence="10">
    <location>
        <position position="23"/>
    </location>
    <ligand>
        <name>Mn(2+)</name>
        <dbReference type="ChEBI" id="CHEBI:29035"/>
    </ligand>
</feature>
<dbReference type="AlphaFoldDB" id="A0A839E2W5"/>
<comment type="cofactor">
    <cofactor evidence="10">
        <name>Mg(2+)</name>
        <dbReference type="ChEBI" id="CHEBI:18420"/>
    </cofactor>
    <text evidence="10">Binds 1 Mg(2+) ion per subunit. The magnesium ion binds only when substrate is bound.</text>
</comment>
<feature type="binding site" evidence="10">
    <location>
        <position position="114"/>
    </location>
    <ligand>
        <name>Mn(2+)</name>
        <dbReference type="ChEBI" id="CHEBI:29035"/>
    </ligand>
</feature>
<dbReference type="EC" id="5.3.3.2" evidence="3 10"/>
<evidence type="ECO:0000256" key="5">
    <source>
        <dbReference type="ARBA" id="ARBA00022723"/>
    </source>
</evidence>
<dbReference type="EMBL" id="JACGWZ010000005">
    <property type="protein sequence ID" value="MBA8826095.1"/>
    <property type="molecule type" value="Genomic_DNA"/>
</dbReference>
<evidence type="ECO:0000256" key="8">
    <source>
        <dbReference type="ARBA" id="ARBA00023229"/>
    </source>
</evidence>
<sequence>MEQVVLLDESGHANGVADKATVHHSHTPLHLAFSCYVINDRNQLLLTRRALTKTTWPGVWTNSCCGHPAPGEPLTTAVTRRLHEELGLDVDSAELILPAFRYRAVMDNGTVENEMCPVFRARAEHHPRPAPTEVDSVRWTDWDEFGETAVSGTSGLSPWCLQQVHQLRVLGADARHWPAAHESELPAAARSSGTRPDRKESR</sequence>
<comment type="function">
    <text evidence="10">Catalyzes the 1,3-allylic rearrangement of the homoallylic substrate isopentenyl (IPP) to its highly electrophilic allylic isomer, dimethylallyl diphosphate (DMAPP).</text>
</comment>
<dbReference type="RefSeq" id="WP_182545377.1">
    <property type="nucleotide sequence ID" value="NZ_JACGWZ010000005.1"/>
</dbReference>
<dbReference type="CDD" id="cd02885">
    <property type="entry name" value="NUDIX_IPP_Isomerase"/>
    <property type="match status" value="1"/>
</dbReference>
<keyword evidence="9 10" id="KW-0413">Isomerase</keyword>
<keyword evidence="6 10" id="KW-0460">Magnesium</keyword>
<dbReference type="InterPro" id="IPR000086">
    <property type="entry name" value="NUDIX_hydrolase_dom"/>
</dbReference>
<dbReference type="HAMAP" id="MF_00202">
    <property type="entry name" value="Idi"/>
    <property type="match status" value="1"/>
</dbReference>
<dbReference type="GO" id="GO:0004452">
    <property type="term" value="F:isopentenyl-diphosphate delta-isomerase activity"/>
    <property type="evidence" value="ECO:0007669"/>
    <property type="project" value="UniProtKB-UniRule"/>
</dbReference>
<dbReference type="InterPro" id="IPR011876">
    <property type="entry name" value="IsopentenylPP_isomerase_typ1"/>
</dbReference>
<evidence type="ECO:0000256" key="3">
    <source>
        <dbReference type="ARBA" id="ARBA00012057"/>
    </source>
</evidence>
<dbReference type="Pfam" id="PF00293">
    <property type="entry name" value="NUDIX"/>
    <property type="match status" value="1"/>
</dbReference>
<keyword evidence="4 10" id="KW-0963">Cytoplasm</keyword>
<keyword evidence="8 10" id="KW-0414">Isoprene biosynthesis</keyword>
<name>A0A839E2W5_9PSEU</name>
<dbReference type="GO" id="GO:0005737">
    <property type="term" value="C:cytoplasm"/>
    <property type="evidence" value="ECO:0007669"/>
    <property type="project" value="UniProtKB-SubCell"/>
</dbReference>
<dbReference type="SUPFAM" id="SSF55811">
    <property type="entry name" value="Nudix"/>
    <property type="match status" value="1"/>
</dbReference>
<accession>A0A839E2W5</accession>
<dbReference type="UniPathway" id="UPA00059">
    <property type="reaction ID" value="UER00104"/>
</dbReference>
<dbReference type="PANTHER" id="PTHR10885:SF0">
    <property type="entry name" value="ISOPENTENYL-DIPHOSPHATE DELTA-ISOMERASE"/>
    <property type="match status" value="1"/>
</dbReference>
<feature type="binding site" evidence="10">
    <location>
        <position position="67"/>
    </location>
    <ligand>
        <name>Mn(2+)</name>
        <dbReference type="ChEBI" id="CHEBI:29035"/>
    </ligand>
</feature>
<dbReference type="PROSITE" id="PS51462">
    <property type="entry name" value="NUDIX"/>
    <property type="match status" value="1"/>
</dbReference>
<evidence type="ECO:0000256" key="11">
    <source>
        <dbReference type="PIRSR" id="PIRSR018427-1"/>
    </source>
</evidence>
<evidence type="ECO:0000259" key="13">
    <source>
        <dbReference type="PROSITE" id="PS51462"/>
    </source>
</evidence>
<dbReference type="PIRSF" id="PIRSF018427">
    <property type="entry name" value="Isopntndiph_ism"/>
    <property type="match status" value="1"/>
</dbReference>
<comment type="caution">
    <text evidence="14">The sequence shown here is derived from an EMBL/GenBank/DDBJ whole genome shotgun (WGS) entry which is preliminary data.</text>
</comment>
<dbReference type="FunFam" id="3.90.79.10:FF:000009">
    <property type="entry name" value="Isopentenyl-diphosphate Delta-isomerase"/>
    <property type="match status" value="1"/>
</dbReference>
<evidence type="ECO:0000256" key="7">
    <source>
        <dbReference type="ARBA" id="ARBA00023211"/>
    </source>
</evidence>
<evidence type="ECO:0000256" key="10">
    <source>
        <dbReference type="HAMAP-Rule" id="MF_00202"/>
    </source>
</evidence>
<dbReference type="Proteomes" id="UP000569329">
    <property type="component" value="Unassembled WGS sequence"/>
</dbReference>
<dbReference type="GO" id="GO:0008299">
    <property type="term" value="P:isoprenoid biosynthetic process"/>
    <property type="evidence" value="ECO:0007669"/>
    <property type="project" value="UniProtKB-UniRule"/>
</dbReference>
<comment type="cofactor">
    <cofactor evidence="10">
        <name>Mn(2+)</name>
        <dbReference type="ChEBI" id="CHEBI:29035"/>
    </cofactor>
    <text evidence="10">Binds 1 Mn(2+) ion per subunit.</text>
</comment>
<comment type="catalytic activity">
    <reaction evidence="10">
        <text>isopentenyl diphosphate = dimethylallyl diphosphate</text>
        <dbReference type="Rhea" id="RHEA:23284"/>
        <dbReference type="ChEBI" id="CHEBI:57623"/>
        <dbReference type="ChEBI" id="CHEBI:128769"/>
        <dbReference type="EC" id="5.3.3.2"/>
    </reaction>
</comment>
<evidence type="ECO:0000256" key="12">
    <source>
        <dbReference type="SAM" id="MobiDB-lite"/>
    </source>
</evidence>
<feature type="binding site" evidence="10">
    <location>
        <position position="85"/>
    </location>
    <ligand>
        <name>Mg(2+)</name>
        <dbReference type="ChEBI" id="CHEBI:18420"/>
    </ligand>
</feature>
<dbReference type="NCBIfam" id="NF002995">
    <property type="entry name" value="PRK03759.1"/>
    <property type="match status" value="1"/>
</dbReference>
<feature type="region of interest" description="Disordered" evidence="12">
    <location>
        <begin position="180"/>
        <end position="202"/>
    </location>
</feature>
<comment type="pathway">
    <text evidence="1 10">Isoprenoid biosynthesis; dimethylallyl diphosphate biosynthesis; dimethylallyl diphosphate from isopentenyl diphosphate: step 1/1.</text>
</comment>
<dbReference type="InterPro" id="IPR015797">
    <property type="entry name" value="NUDIX_hydrolase-like_dom_sf"/>
</dbReference>
<dbReference type="NCBIfam" id="TIGR02150">
    <property type="entry name" value="IPP_isom_1"/>
    <property type="match status" value="1"/>
</dbReference>
<proteinExistence type="inferred from homology"/>
<evidence type="ECO:0000313" key="15">
    <source>
        <dbReference type="Proteomes" id="UP000569329"/>
    </source>
</evidence>
<feature type="binding site" evidence="10">
    <location>
        <position position="30"/>
    </location>
    <ligand>
        <name>Mn(2+)</name>
        <dbReference type="ChEBI" id="CHEBI:29035"/>
    </ligand>
</feature>
<evidence type="ECO:0000256" key="2">
    <source>
        <dbReference type="ARBA" id="ARBA00007579"/>
    </source>
</evidence>
<evidence type="ECO:0000256" key="4">
    <source>
        <dbReference type="ARBA" id="ARBA00022490"/>
    </source>
</evidence>
<dbReference type="InterPro" id="IPR056375">
    <property type="entry name" value="Idi_bact"/>
</dbReference>
<keyword evidence="7 10" id="KW-0464">Manganese</keyword>
<reference evidence="14 15" key="1">
    <citation type="submission" date="2020-07" db="EMBL/GenBank/DDBJ databases">
        <title>Sequencing the genomes of 1000 actinobacteria strains.</title>
        <authorList>
            <person name="Klenk H.-P."/>
        </authorList>
    </citation>
    <scope>NUCLEOTIDE SEQUENCE [LARGE SCALE GENOMIC DNA]</scope>
    <source>
        <strain evidence="14 15">DSM 45975</strain>
    </source>
</reference>
<evidence type="ECO:0000256" key="1">
    <source>
        <dbReference type="ARBA" id="ARBA00004826"/>
    </source>
</evidence>
<comment type="similarity">
    <text evidence="2 10">Belongs to the IPP isomerase type 1 family.</text>
</comment>
<dbReference type="GO" id="GO:0046872">
    <property type="term" value="F:metal ion binding"/>
    <property type="evidence" value="ECO:0007669"/>
    <property type="project" value="UniProtKB-KW"/>
</dbReference>
<feature type="domain" description="Nudix hydrolase" evidence="13">
    <location>
        <begin position="28"/>
        <end position="162"/>
    </location>
</feature>
<organism evidence="14 15">
    <name type="scientific">Halosaccharopolyspora lacisalsi</name>
    <dbReference type="NCBI Taxonomy" id="1000566"/>
    <lineage>
        <taxon>Bacteria</taxon>
        <taxon>Bacillati</taxon>
        <taxon>Actinomycetota</taxon>
        <taxon>Actinomycetes</taxon>
        <taxon>Pseudonocardiales</taxon>
        <taxon>Pseudonocardiaceae</taxon>
        <taxon>Halosaccharopolyspora</taxon>
    </lineage>
</organism>
<keyword evidence="15" id="KW-1185">Reference proteome</keyword>
<comment type="subcellular location">
    <subcellularLocation>
        <location evidence="10">Cytoplasm</location>
    </subcellularLocation>
</comment>
<dbReference type="Gene3D" id="3.90.79.10">
    <property type="entry name" value="Nucleoside Triphosphate Pyrophosphohydrolase"/>
    <property type="match status" value="1"/>
</dbReference>
<gene>
    <name evidence="10" type="primary">idi</name>
    <name evidence="14" type="ORF">FHX42_003471</name>
</gene>
<evidence type="ECO:0000313" key="14">
    <source>
        <dbReference type="EMBL" id="MBA8826095.1"/>
    </source>
</evidence>
<feature type="binding site" evidence="10">
    <location>
        <position position="112"/>
    </location>
    <ligand>
        <name>Mn(2+)</name>
        <dbReference type="ChEBI" id="CHEBI:29035"/>
    </ligand>
</feature>
<dbReference type="PANTHER" id="PTHR10885">
    <property type="entry name" value="ISOPENTENYL-DIPHOSPHATE DELTA-ISOMERASE"/>
    <property type="match status" value="1"/>
</dbReference>
<keyword evidence="5 10" id="KW-0479">Metal-binding</keyword>